<evidence type="ECO:0000256" key="2">
    <source>
        <dbReference type="SAM" id="Phobius"/>
    </source>
</evidence>
<keyword evidence="4" id="KW-1185">Reference proteome</keyword>
<dbReference type="EMBL" id="VFQX01000044">
    <property type="protein sequence ID" value="KAF0975539.1"/>
    <property type="molecule type" value="Genomic_DNA"/>
</dbReference>
<feature type="region of interest" description="Disordered" evidence="1">
    <location>
        <begin position="1"/>
        <end position="67"/>
    </location>
</feature>
<dbReference type="RefSeq" id="XP_044560252.1">
    <property type="nucleotide sequence ID" value="XM_044709068.1"/>
</dbReference>
<keyword evidence="2" id="KW-0812">Transmembrane</keyword>
<feature type="compositionally biased region" description="Low complexity" evidence="1">
    <location>
        <begin position="8"/>
        <end position="18"/>
    </location>
</feature>
<feature type="transmembrane region" description="Helical" evidence="2">
    <location>
        <begin position="306"/>
        <end position="332"/>
    </location>
</feature>
<evidence type="ECO:0000313" key="3">
    <source>
        <dbReference type="EMBL" id="KAF0975539.1"/>
    </source>
</evidence>
<feature type="compositionally biased region" description="Low complexity" evidence="1">
    <location>
        <begin position="110"/>
        <end position="124"/>
    </location>
</feature>
<dbReference type="VEuPathDB" id="AmoebaDB:NfTy_066990"/>
<feature type="region of interest" description="Disordered" evidence="1">
    <location>
        <begin position="99"/>
        <end position="141"/>
    </location>
</feature>
<dbReference type="Proteomes" id="UP000444721">
    <property type="component" value="Unassembled WGS sequence"/>
</dbReference>
<keyword evidence="2" id="KW-0472">Membrane</keyword>
<comment type="caution">
    <text evidence="3">The sequence shown here is derived from an EMBL/GenBank/DDBJ whole genome shotgun (WGS) entry which is preliminary data.</text>
</comment>
<protein>
    <submittedName>
        <fullName evidence="3">Uncharacterized protein</fullName>
    </submittedName>
</protein>
<evidence type="ECO:0000256" key="1">
    <source>
        <dbReference type="SAM" id="MobiDB-lite"/>
    </source>
</evidence>
<feature type="compositionally biased region" description="Polar residues" evidence="1">
    <location>
        <begin position="24"/>
        <end position="33"/>
    </location>
</feature>
<reference evidence="3 4" key="1">
    <citation type="journal article" date="2019" name="Sci. Rep.">
        <title>Nanopore sequencing improves the draft genome of the human pathogenic amoeba Naegleria fowleri.</title>
        <authorList>
            <person name="Liechti N."/>
            <person name="Schurch N."/>
            <person name="Bruggmann R."/>
            <person name="Wittwer M."/>
        </authorList>
    </citation>
    <scope>NUCLEOTIDE SEQUENCE [LARGE SCALE GENOMIC DNA]</scope>
    <source>
        <strain evidence="3 4">ATCC 30894</strain>
    </source>
</reference>
<feature type="transmembrane region" description="Helical" evidence="2">
    <location>
        <begin position="240"/>
        <end position="261"/>
    </location>
</feature>
<dbReference type="VEuPathDB" id="AmoebaDB:NF0122100"/>
<sequence length="337" mass="37963">MSARPSLSSSTTEEATTSFPQLPLMSSENSSNRPHSEVIVDVSSSSQYKPENQHHIHHHPLSRKDHDASQSALLLLDGHSEDEEEEEEDLSEENRAFIHSHHRQHREHQQLLTNNTRTTSLTSRETTRNKNPPPSSSSSQKELVSLHIRFPKYYLTIAKHMLIFMGVMMLLAMCSGFVFRESTKWSVPYFRVGEYAYQQGTLIHGHFFTIGVFIPLALLVMLFVSYMISGMSVSRGIFHGGFIIFEIGAILALLAFCYKAFSFLSLLKESPNVNIHELELRTWGSTSSYGGKNDGSGSMGAKMLRMVYFGLSHGFMLIGLAKCVLVVVYSLLRKKNN</sequence>
<dbReference type="OrthoDB" id="10263336at2759"/>
<feature type="transmembrane region" description="Helical" evidence="2">
    <location>
        <begin position="207"/>
        <end position="228"/>
    </location>
</feature>
<proteinExistence type="predicted"/>
<accession>A0A6A5BRG2</accession>
<keyword evidence="2" id="KW-1133">Transmembrane helix</keyword>
<feature type="transmembrane region" description="Helical" evidence="2">
    <location>
        <begin position="161"/>
        <end position="179"/>
    </location>
</feature>
<dbReference type="GeneID" id="68112751"/>
<organism evidence="3 4">
    <name type="scientific">Naegleria fowleri</name>
    <name type="common">Brain eating amoeba</name>
    <dbReference type="NCBI Taxonomy" id="5763"/>
    <lineage>
        <taxon>Eukaryota</taxon>
        <taxon>Discoba</taxon>
        <taxon>Heterolobosea</taxon>
        <taxon>Tetramitia</taxon>
        <taxon>Eutetramitia</taxon>
        <taxon>Vahlkampfiidae</taxon>
        <taxon>Naegleria</taxon>
    </lineage>
</organism>
<evidence type="ECO:0000313" key="4">
    <source>
        <dbReference type="Proteomes" id="UP000444721"/>
    </source>
</evidence>
<name>A0A6A5BRG2_NAEFO</name>
<dbReference type="AlphaFoldDB" id="A0A6A5BRG2"/>
<dbReference type="VEuPathDB" id="AmoebaDB:FDP41_005533"/>
<gene>
    <name evidence="3" type="ORF">FDP41_005533</name>
</gene>